<proteinExistence type="predicted"/>
<protein>
    <submittedName>
        <fullName evidence="5">DNA-binding transcriptional regulator, MarR family</fullName>
    </submittedName>
</protein>
<dbReference type="EMBL" id="FUYA01000006">
    <property type="protein sequence ID" value="SKA74501.1"/>
    <property type="molecule type" value="Genomic_DNA"/>
</dbReference>
<dbReference type="GO" id="GO:0003700">
    <property type="term" value="F:DNA-binding transcription factor activity"/>
    <property type="evidence" value="ECO:0007669"/>
    <property type="project" value="InterPro"/>
</dbReference>
<dbReference type="GO" id="GO:0003677">
    <property type="term" value="F:DNA binding"/>
    <property type="evidence" value="ECO:0007669"/>
    <property type="project" value="UniProtKB-KW"/>
</dbReference>
<dbReference type="PANTHER" id="PTHR42756:SF1">
    <property type="entry name" value="TRANSCRIPTIONAL REPRESSOR OF EMRAB OPERON"/>
    <property type="match status" value="1"/>
</dbReference>
<dbReference type="Proteomes" id="UP000189733">
    <property type="component" value="Unassembled WGS sequence"/>
</dbReference>
<dbReference type="SMART" id="SM00347">
    <property type="entry name" value="HTH_MARR"/>
    <property type="match status" value="1"/>
</dbReference>
<evidence type="ECO:0000259" key="4">
    <source>
        <dbReference type="PROSITE" id="PS50995"/>
    </source>
</evidence>
<dbReference type="InterPro" id="IPR036388">
    <property type="entry name" value="WH-like_DNA-bd_sf"/>
</dbReference>
<dbReference type="Gene3D" id="1.10.10.10">
    <property type="entry name" value="Winged helix-like DNA-binding domain superfamily/Winged helix DNA-binding domain"/>
    <property type="match status" value="1"/>
</dbReference>
<dbReference type="SUPFAM" id="SSF46785">
    <property type="entry name" value="Winged helix' DNA-binding domain"/>
    <property type="match status" value="1"/>
</dbReference>
<keyword evidence="3" id="KW-0804">Transcription</keyword>
<accession>A0A1T4WCS6</accession>
<name>A0A1T4WCS6_9BACT</name>
<dbReference type="InterPro" id="IPR036390">
    <property type="entry name" value="WH_DNA-bd_sf"/>
</dbReference>
<dbReference type="STRING" id="1121442.SAMN02745702_01956"/>
<gene>
    <name evidence="5" type="ORF">SAMN02745702_01956</name>
</gene>
<dbReference type="InterPro" id="IPR000835">
    <property type="entry name" value="HTH_MarR-typ"/>
</dbReference>
<dbReference type="Pfam" id="PF12802">
    <property type="entry name" value="MarR_2"/>
    <property type="match status" value="1"/>
</dbReference>
<evidence type="ECO:0000256" key="3">
    <source>
        <dbReference type="ARBA" id="ARBA00023163"/>
    </source>
</evidence>
<dbReference type="AlphaFoldDB" id="A0A1T4WCS6"/>
<sequence length="173" mass="20322">MQKKIKKCSGCRPSRRDLLEKRDQWHKDIHRGITPGYRLAWLARLDALYLQKLMSEFDLGPGMIPYVNELYRREGQTQEELARCLDVNSSAAARSLAALEQRGLVERRVNPKNRRQKLVYPTEKNFAMREKFFAALEMNNEMLLRGFEPEEREQLMSFMSRMLQNAIGALEED</sequence>
<dbReference type="PANTHER" id="PTHR42756">
    <property type="entry name" value="TRANSCRIPTIONAL REGULATOR, MARR"/>
    <property type="match status" value="1"/>
</dbReference>
<dbReference type="PRINTS" id="PR00598">
    <property type="entry name" value="HTHMARR"/>
</dbReference>
<keyword evidence="6" id="KW-1185">Reference proteome</keyword>
<evidence type="ECO:0000313" key="5">
    <source>
        <dbReference type="EMBL" id="SKA74501.1"/>
    </source>
</evidence>
<feature type="domain" description="HTH marR-type" evidence="4">
    <location>
        <begin position="26"/>
        <end position="164"/>
    </location>
</feature>
<evidence type="ECO:0000256" key="1">
    <source>
        <dbReference type="ARBA" id="ARBA00023015"/>
    </source>
</evidence>
<keyword evidence="1" id="KW-0805">Transcription regulation</keyword>
<dbReference type="PROSITE" id="PS50995">
    <property type="entry name" value="HTH_MARR_2"/>
    <property type="match status" value="1"/>
</dbReference>
<evidence type="ECO:0000256" key="2">
    <source>
        <dbReference type="ARBA" id="ARBA00023125"/>
    </source>
</evidence>
<reference evidence="5 6" key="1">
    <citation type="submission" date="2017-02" db="EMBL/GenBank/DDBJ databases">
        <authorList>
            <person name="Peterson S.W."/>
        </authorList>
    </citation>
    <scope>NUCLEOTIDE SEQUENCE [LARGE SCALE GENOMIC DNA]</scope>
    <source>
        <strain evidence="5 6">DSM 18034</strain>
    </source>
</reference>
<organism evidence="5 6">
    <name type="scientific">Desulfobaculum bizertense DSM 18034</name>
    <dbReference type="NCBI Taxonomy" id="1121442"/>
    <lineage>
        <taxon>Bacteria</taxon>
        <taxon>Pseudomonadati</taxon>
        <taxon>Thermodesulfobacteriota</taxon>
        <taxon>Desulfovibrionia</taxon>
        <taxon>Desulfovibrionales</taxon>
        <taxon>Desulfovibrionaceae</taxon>
        <taxon>Desulfobaculum</taxon>
    </lineage>
</organism>
<keyword evidence="2 5" id="KW-0238">DNA-binding</keyword>
<evidence type="ECO:0000313" key="6">
    <source>
        <dbReference type="Proteomes" id="UP000189733"/>
    </source>
</evidence>